<dbReference type="EMBL" id="PDLN01000013">
    <property type="protein sequence ID" value="RDW68237.1"/>
    <property type="molecule type" value="Genomic_DNA"/>
</dbReference>
<dbReference type="InterPro" id="IPR011701">
    <property type="entry name" value="MFS"/>
</dbReference>
<dbReference type="InterPro" id="IPR036259">
    <property type="entry name" value="MFS_trans_sf"/>
</dbReference>
<dbReference type="Pfam" id="PF07690">
    <property type="entry name" value="MFS_1"/>
    <property type="match status" value="1"/>
</dbReference>
<feature type="transmembrane region" description="Helical" evidence="7">
    <location>
        <begin position="181"/>
        <end position="204"/>
    </location>
</feature>
<dbReference type="PANTHER" id="PTHR23511:SF4">
    <property type="entry name" value="MAJOR FACILITATOR SUPERFAMILY (MFS) PROFILE DOMAIN-CONTAINING PROTEIN"/>
    <property type="match status" value="1"/>
</dbReference>
<dbReference type="OrthoDB" id="3936150at2759"/>
<dbReference type="PROSITE" id="PS50850">
    <property type="entry name" value="MFS"/>
    <property type="match status" value="1"/>
</dbReference>
<dbReference type="SUPFAM" id="SSF103473">
    <property type="entry name" value="MFS general substrate transporter"/>
    <property type="match status" value="1"/>
</dbReference>
<evidence type="ECO:0000256" key="3">
    <source>
        <dbReference type="ARBA" id="ARBA00022448"/>
    </source>
</evidence>
<dbReference type="Proteomes" id="UP000256328">
    <property type="component" value="Unassembled WGS sequence"/>
</dbReference>
<sequence>MGKEELPIDTERVASLHDPSIAAGEDLLASQDLDPVLNAKMHLINNTIDEIGWTNYHWKLFVLNGFGYAVDSLLLLLQSIISSSAALELDASYSRALTIAVYVGMLVGAIFWGLSADIIGRRIAFNVSLFICSIAVIVAGAAPSWKSLAFFIAMTGFGGGGNLILDTTVFLEYLPSNKQWVLTWLAAWWGLGQAIAGFIAWGFLSPAKWNCAPADTGIACTYDNNMGWRYVMYTSGALVFVMSIARITVIRLKETPKYLLGEGKDAELVEGFRVMAEKYNRPCSLTVEQLEECGVIGSAHRKKLAVSEVLIHFRGLFETRTIGFSTVLIWLSWALIGLAYPLFYVFLDSYLASRGAQFGTVSTYDTWRNYALVNICGIPGPMLAGHMADIKWLGRKYTMVIGALITMIFFFAYTQVKTQPQNVGFSCAIAFALNIYYGTLYAYTPEVLPSAHRATGNGVAVACNRIMGILSAVIATVANTTTSVPIYICAALYAVMAIVAACFPFEPFGKRSS</sequence>
<dbReference type="InterPro" id="IPR020846">
    <property type="entry name" value="MFS_dom"/>
</dbReference>
<evidence type="ECO:0000256" key="2">
    <source>
        <dbReference type="ARBA" id="ARBA00008335"/>
    </source>
</evidence>
<dbReference type="CDD" id="cd17316">
    <property type="entry name" value="MFS_SV2_like"/>
    <property type="match status" value="1"/>
</dbReference>
<dbReference type="GO" id="GO:0022857">
    <property type="term" value="F:transmembrane transporter activity"/>
    <property type="evidence" value="ECO:0007669"/>
    <property type="project" value="InterPro"/>
</dbReference>
<evidence type="ECO:0000256" key="4">
    <source>
        <dbReference type="ARBA" id="ARBA00022692"/>
    </source>
</evidence>
<feature type="transmembrane region" description="Helical" evidence="7">
    <location>
        <begin position="322"/>
        <end position="347"/>
    </location>
</feature>
<evidence type="ECO:0000256" key="1">
    <source>
        <dbReference type="ARBA" id="ARBA00004141"/>
    </source>
</evidence>
<feature type="transmembrane region" description="Helical" evidence="7">
    <location>
        <begin position="123"/>
        <end position="142"/>
    </location>
</feature>
<feature type="transmembrane region" description="Helical" evidence="7">
    <location>
        <begin position="455"/>
        <end position="478"/>
    </location>
</feature>
<feature type="domain" description="Major facilitator superfamily (MFS) profile" evidence="8">
    <location>
        <begin position="57"/>
        <end position="508"/>
    </location>
</feature>
<dbReference type="GO" id="GO:0016020">
    <property type="term" value="C:membrane"/>
    <property type="evidence" value="ECO:0007669"/>
    <property type="project" value="UniProtKB-SubCell"/>
</dbReference>
<evidence type="ECO:0000256" key="7">
    <source>
        <dbReference type="SAM" id="Phobius"/>
    </source>
</evidence>
<gene>
    <name evidence="9" type="ORF">BP5796_08894</name>
</gene>
<comment type="subcellular location">
    <subcellularLocation>
        <location evidence="1">Membrane</location>
        <topology evidence="1">Multi-pass membrane protein</topology>
    </subcellularLocation>
</comment>
<feature type="transmembrane region" description="Helical" evidence="7">
    <location>
        <begin position="93"/>
        <end position="114"/>
    </location>
</feature>
<proteinExistence type="inferred from homology"/>
<name>A0A3D8R2I4_9HELO</name>
<dbReference type="FunFam" id="1.20.1250.20:FF:000171">
    <property type="entry name" value="MFS general substrate transporter"/>
    <property type="match status" value="1"/>
</dbReference>
<feature type="transmembrane region" description="Helical" evidence="7">
    <location>
        <begin position="484"/>
        <end position="505"/>
    </location>
</feature>
<dbReference type="PANTHER" id="PTHR23511">
    <property type="entry name" value="SYNAPTIC VESICLE GLYCOPROTEIN 2"/>
    <property type="match status" value="1"/>
</dbReference>
<accession>A0A3D8R2I4</accession>
<feature type="transmembrane region" description="Helical" evidence="7">
    <location>
        <begin position="60"/>
        <end position="81"/>
    </location>
</feature>
<dbReference type="Gene3D" id="1.20.1250.20">
    <property type="entry name" value="MFS general substrate transporter like domains"/>
    <property type="match status" value="1"/>
</dbReference>
<reference evidence="9 10" key="1">
    <citation type="journal article" date="2018" name="IMA Fungus">
        <title>IMA Genome-F 9: Draft genome sequence of Annulohypoxylon stygium, Aspergillus mulundensis, Berkeleyomyces basicola (syn. Thielaviopsis basicola), Ceratocystis smalleyi, two Cercospora beticola strains, Coleophoma cylindrospora, Fusarium fracticaudum, Phialophora cf. hyalina, and Morchella septimelata.</title>
        <authorList>
            <person name="Wingfield B.D."/>
            <person name="Bills G.F."/>
            <person name="Dong Y."/>
            <person name="Huang W."/>
            <person name="Nel W.J."/>
            <person name="Swalarsk-Parry B.S."/>
            <person name="Vaghefi N."/>
            <person name="Wilken P.M."/>
            <person name="An Z."/>
            <person name="de Beer Z.W."/>
            <person name="De Vos L."/>
            <person name="Chen L."/>
            <person name="Duong T.A."/>
            <person name="Gao Y."/>
            <person name="Hammerbacher A."/>
            <person name="Kikkert J.R."/>
            <person name="Li Y."/>
            <person name="Li H."/>
            <person name="Li K."/>
            <person name="Li Q."/>
            <person name="Liu X."/>
            <person name="Ma X."/>
            <person name="Naidoo K."/>
            <person name="Pethybridge S.J."/>
            <person name="Sun J."/>
            <person name="Steenkamp E.T."/>
            <person name="van der Nest M.A."/>
            <person name="van Wyk S."/>
            <person name="Wingfield M.J."/>
            <person name="Xiong C."/>
            <person name="Yue Q."/>
            <person name="Zhang X."/>
        </authorList>
    </citation>
    <scope>NUCLEOTIDE SEQUENCE [LARGE SCALE GENOMIC DNA]</scope>
    <source>
        <strain evidence="9 10">BP5796</strain>
    </source>
</reference>
<evidence type="ECO:0000313" key="9">
    <source>
        <dbReference type="EMBL" id="RDW68237.1"/>
    </source>
</evidence>
<comment type="caution">
    <text evidence="9">The sequence shown here is derived from an EMBL/GenBank/DDBJ whole genome shotgun (WGS) entry which is preliminary data.</text>
</comment>
<dbReference type="AlphaFoldDB" id="A0A3D8R2I4"/>
<comment type="similarity">
    <text evidence="2">Belongs to the major facilitator superfamily.</text>
</comment>
<protein>
    <submittedName>
        <fullName evidence="9">Putative synaptic vesicle transporter SV2</fullName>
    </submittedName>
</protein>
<keyword evidence="3" id="KW-0813">Transport</keyword>
<organism evidence="9 10">
    <name type="scientific">Coleophoma crateriformis</name>
    <dbReference type="NCBI Taxonomy" id="565419"/>
    <lineage>
        <taxon>Eukaryota</taxon>
        <taxon>Fungi</taxon>
        <taxon>Dikarya</taxon>
        <taxon>Ascomycota</taxon>
        <taxon>Pezizomycotina</taxon>
        <taxon>Leotiomycetes</taxon>
        <taxon>Helotiales</taxon>
        <taxon>Dermateaceae</taxon>
        <taxon>Coleophoma</taxon>
    </lineage>
</organism>
<feature type="transmembrane region" description="Helical" evidence="7">
    <location>
        <begin position="397"/>
        <end position="416"/>
    </location>
</feature>
<keyword evidence="4 7" id="KW-0812">Transmembrane</keyword>
<evidence type="ECO:0000256" key="5">
    <source>
        <dbReference type="ARBA" id="ARBA00022989"/>
    </source>
</evidence>
<keyword evidence="10" id="KW-1185">Reference proteome</keyword>
<feature type="transmembrane region" description="Helical" evidence="7">
    <location>
        <begin position="148"/>
        <end position="174"/>
    </location>
</feature>
<feature type="transmembrane region" description="Helical" evidence="7">
    <location>
        <begin position="422"/>
        <end position="443"/>
    </location>
</feature>
<keyword evidence="6 7" id="KW-0472">Membrane</keyword>
<keyword evidence="5 7" id="KW-1133">Transmembrane helix</keyword>
<evidence type="ECO:0000259" key="8">
    <source>
        <dbReference type="PROSITE" id="PS50850"/>
    </source>
</evidence>
<evidence type="ECO:0000313" key="10">
    <source>
        <dbReference type="Proteomes" id="UP000256328"/>
    </source>
</evidence>
<evidence type="ECO:0000256" key="6">
    <source>
        <dbReference type="ARBA" id="ARBA00023136"/>
    </source>
</evidence>
<feature type="transmembrane region" description="Helical" evidence="7">
    <location>
        <begin position="230"/>
        <end position="249"/>
    </location>
</feature>